<dbReference type="RefSeq" id="WP_111351686.1">
    <property type="nucleotide sequence ID" value="NZ_QHHQ01000008.1"/>
</dbReference>
<dbReference type="Proteomes" id="UP000249590">
    <property type="component" value="Unassembled WGS sequence"/>
</dbReference>
<organism evidence="2 3">
    <name type="scientific">Acuticoccus sediminis</name>
    <dbReference type="NCBI Taxonomy" id="2184697"/>
    <lineage>
        <taxon>Bacteria</taxon>
        <taxon>Pseudomonadati</taxon>
        <taxon>Pseudomonadota</taxon>
        <taxon>Alphaproteobacteria</taxon>
        <taxon>Hyphomicrobiales</taxon>
        <taxon>Amorphaceae</taxon>
        <taxon>Acuticoccus</taxon>
    </lineage>
</organism>
<evidence type="ECO:0000313" key="3">
    <source>
        <dbReference type="Proteomes" id="UP000249590"/>
    </source>
</evidence>
<feature type="domain" description="Arc-like DNA binding" evidence="1">
    <location>
        <begin position="10"/>
        <end position="51"/>
    </location>
</feature>
<proteinExistence type="predicted"/>
<sequence length="165" mass="18064">MSRPRCPSAEQDQFVVRFPDGLRDRVKAYAERNGRSMNTEIIRVLEASFPADGVDEIVSNDDQETRLTVRIPAWLSEKAKARAKEGGRSLNSEIAMAIEGSLSDRPASPAVDGFELRDWLAGQALSGMCANAAWNDTFAPDIVERTARTAYSIADAMMRAREGGA</sequence>
<dbReference type="AlphaFoldDB" id="A0A8B2NKH3"/>
<keyword evidence="3" id="KW-1185">Reference proteome</keyword>
<dbReference type="InterPro" id="IPR005569">
    <property type="entry name" value="Arc_DNA-bd_dom"/>
</dbReference>
<dbReference type="InterPro" id="IPR013321">
    <property type="entry name" value="Arc_rbn_hlx_hlx"/>
</dbReference>
<evidence type="ECO:0000313" key="2">
    <source>
        <dbReference type="EMBL" id="RAH97841.1"/>
    </source>
</evidence>
<dbReference type="EMBL" id="QHHQ01000008">
    <property type="protein sequence ID" value="RAH97841.1"/>
    <property type="molecule type" value="Genomic_DNA"/>
</dbReference>
<gene>
    <name evidence="2" type="ORF">DLJ53_28840</name>
</gene>
<feature type="domain" description="Arc-like DNA binding" evidence="1">
    <location>
        <begin position="68"/>
        <end position="103"/>
    </location>
</feature>
<dbReference type="GO" id="GO:0006355">
    <property type="term" value="P:regulation of DNA-templated transcription"/>
    <property type="evidence" value="ECO:0007669"/>
    <property type="project" value="InterPro"/>
</dbReference>
<dbReference type="SUPFAM" id="SSF47598">
    <property type="entry name" value="Ribbon-helix-helix"/>
    <property type="match status" value="2"/>
</dbReference>
<accession>A0A8B2NKH3</accession>
<dbReference type="Pfam" id="PF03869">
    <property type="entry name" value="Arc"/>
    <property type="match status" value="2"/>
</dbReference>
<comment type="caution">
    <text evidence="2">The sequence shown here is derived from an EMBL/GenBank/DDBJ whole genome shotgun (WGS) entry which is preliminary data.</text>
</comment>
<dbReference type="OrthoDB" id="6890552at2"/>
<protein>
    <recommendedName>
        <fullName evidence="1">Arc-like DNA binding domain-containing protein</fullName>
    </recommendedName>
</protein>
<reference evidence="2 3" key="1">
    <citation type="submission" date="2018-05" db="EMBL/GenBank/DDBJ databases">
        <title>Acuticoccus sediminis sp. nov., isolated from deep-sea sediment of Indian Ocean.</title>
        <authorList>
            <person name="Liu X."/>
            <person name="Lai Q."/>
            <person name="Du Y."/>
            <person name="Sun F."/>
            <person name="Zhang X."/>
            <person name="Wang S."/>
            <person name="Shao Z."/>
        </authorList>
    </citation>
    <scope>NUCLEOTIDE SEQUENCE [LARGE SCALE GENOMIC DNA]</scope>
    <source>
        <strain evidence="2 3">PTG4-2</strain>
    </source>
</reference>
<dbReference type="GO" id="GO:0003677">
    <property type="term" value="F:DNA binding"/>
    <property type="evidence" value="ECO:0007669"/>
    <property type="project" value="InterPro"/>
</dbReference>
<dbReference type="InterPro" id="IPR010985">
    <property type="entry name" value="Ribbon_hlx_hlx"/>
</dbReference>
<dbReference type="Gene3D" id="1.10.1220.10">
    <property type="entry name" value="Met repressor-like"/>
    <property type="match status" value="2"/>
</dbReference>
<name>A0A8B2NKH3_9HYPH</name>
<evidence type="ECO:0000259" key="1">
    <source>
        <dbReference type="Pfam" id="PF03869"/>
    </source>
</evidence>